<dbReference type="Gene3D" id="3.40.50.720">
    <property type="entry name" value="NAD(P)-binding Rossmann-like Domain"/>
    <property type="match status" value="1"/>
</dbReference>
<evidence type="ECO:0000313" key="2">
    <source>
        <dbReference type="EMBL" id="EPX82312.1"/>
    </source>
</evidence>
<evidence type="ECO:0000259" key="1">
    <source>
        <dbReference type="Pfam" id="PF01370"/>
    </source>
</evidence>
<dbReference type="STRING" id="1123237.Salmuc_04037"/>
<evidence type="ECO:0000313" key="3">
    <source>
        <dbReference type="Proteomes" id="UP000015347"/>
    </source>
</evidence>
<proteinExistence type="predicted"/>
<dbReference type="HOGENOM" id="CLU_007383_6_1_5"/>
<dbReference type="Proteomes" id="UP000015347">
    <property type="component" value="Unassembled WGS sequence"/>
</dbReference>
<feature type="domain" description="NAD-dependent epimerase/dehydratase" evidence="1">
    <location>
        <begin position="2"/>
        <end position="103"/>
    </location>
</feature>
<organism evidence="2 3">
    <name type="scientific">Salipiger mucosus DSM 16094</name>
    <dbReference type="NCBI Taxonomy" id="1123237"/>
    <lineage>
        <taxon>Bacteria</taxon>
        <taxon>Pseudomonadati</taxon>
        <taxon>Pseudomonadota</taxon>
        <taxon>Alphaproteobacteria</taxon>
        <taxon>Rhodobacterales</taxon>
        <taxon>Roseobacteraceae</taxon>
        <taxon>Salipiger</taxon>
    </lineage>
</organism>
<dbReference type="Pfam" id="PF01370">
    <property type="entry name" value="Epimerase"/>
    <property type="match status" value="1"/>
</dbReference>
<accession>S9QRP6</accession>
<name>S9QRP6_9RHOB</name>
<dbReference type="EMBL" id="APVH01000023">
    <property type="protein sequence ID" value="EPX82312.1"/>
    <property type="molecule type" value="Genomic_DNA"/>
</dbReference>
<keyword evidence="3" id="KW-1185">Reference proteome</keyword>
<sequence>MIHAAAHLGGDAVAHTSDTLRATRQLLDAMPPGQRLVLVSSIAVYDTMRVAPGGTLDESAPLEDAAQPRDAYAAAKLGQEALVRDSGRAAWLMRPGVVWGPGRTWHALMGFRVGPLFVQAGSDGELPLAHVGRVAETLVRAALTDPGGVKALNVIDDDRPDRARFLSAHRRAAGWPRAALSLPWPLWLAAARALRPLGERRPGLLREPVLRARLMPLRYPNAALRAALGGADAAPFETTLQHAVEAAP</sequence>
<dbReference type="eggNOG" id="COG0451">
    <property type="taxonomic scope" value="Bacteria"/>
</dbReference>
<dbReference type="AlphaFoldDB" id="S9QRP6"/>
<protein>
    <submittedName>
        <fullName evidence="2">NAD-dependent epimerase/dehydratase</fullName>
    </submittedName>
</protein>
<dbReference type="InterPro" id="IPR001509">
    <property type="entry name" value="Epimerase_deHydtase"/>
</dbReference>
<dbReference type="SUPFAM" id="SSF51735">
    <property type="entry name" value="NAD(P)-binding Rossmann-fold domains"/>
    <property type="match status" value="1"/>
</dbReference>
<comment type="caution">
    <text evidence="2">The sequence shown here is derived from an EMBL/GenBank/DDBJ whole genome shotgun (WGS) entry which is preliminary data.</text>
</comment>
<reference evidence="3" key="1">
    <citation type="journal article" date="2014" name="Stand. Genomic Sci.">
        <title>Genome sequence of the exopolysaccharide-producing Salipiger mucosus type strain (DSM 16094(T)), a moderately halophilic member of the Roseobacter clade.</title>
        <authorList>
            <person name="Riedel T."/>
            <person name="Spring S."/>
            <person name="Fiebig A."/>
            <person name="Petersen J."/>
            <person name="Kyrpides N.C."/>
            <person name="Goker M."/>
            <person name="Klenk H.P."/>
        </authorList>
    </citation>
    <scope>NUCLEOTIDE SEQUENCE [LARGE SCALE GENOMIC DNA]</scope>
    <source>
        <strain evidence="3">DSM 16094</strain>
    </source>
</reference>
<gene>
    <name evidence="2" type="ORF">Salmuc_04037</name>
</gene>
<dbReference type="InterPro" id="IPR036291">
    <property type="entry name" value="NAD(P)-bd_dom_sf"/>
</dbReference>